<dbReference type="AlphaFoldDB" id="A0A0J9U0D8"/>
<reference evidence="1 2" key="1">
    <citation type="submission" date="2011-09" db="EMBL/GenBank/DDBJ databases">
        <title>The Genome Sequence of Plasmodium vivax North Korean.</title>
        <authorList>
            <consortium name="The Broad Institute Genome Sequencing Platform"/>
            <consortium name="The Broad Institute Genome Sequencing Center for Infectious Disease"/>
            <person name="Neafsey D."/>
            <person name="Carlton J."/>
            <person name="Barnwell J."/>
            <person name="Collins W."/>
            <person name="Escalante A."/>
            <person name="Mullikin J."/>
            <person name="Saul A."/>
            <person name="Guigo R."/>
            <person name="Camara F."/>
            <person name="Young S.K."/>
            <person name="Zeng Q."/>
            <person name="Gargeya S."/>
            <person name="Fitzgerald M."/>
            <person name="Haas B."/>
            <person name="Abouelleil A."/>
            <person name="Alvarado L."/>
            <person name="Arachchi H.M."/>
            <person name="Berlin A."/>
            <person name="Brown A."/>
            <person name="Chapman S.B."/>
            <person name="Chen Z."/>
            <person name="Dunbar C."/>
            <person name="Freedman E."/>
            <person name="Gearin G."/>
            <person name="Gellesch M."/>
            <person name="Goldberg J."/>
            <person name="Griggs A."/>
            <person name="Gujja S."/>
            <person name="Heiman D."/>
            <person name="Howarth C."/>
            <person name="Larson L."/>
            <person name="Lui A."/>
            <person name="MacDonald P.J.P."/>
            <person name="Montmayeur A."/>
            <person name="Murphy C."/>
            <person name="Neiman D."/>
            <person name="Pearson M."/>
            <person name="Priest M."/>
            <person name="Roberts A."/>
            <person name="Saif S."/>
            <person name="Shea T."/>
            <person name="Shenoy N."/>
            <person name="Sisk P."/>
            <person name="Stolte C."/>
            <person name="Sykes S."/>
            <person name="Wortman J."/>
            <person name="Nusbaum C."/>
            <person name="Birren B."/>
        </authorList>
    </citation>
    <scope>NUCLEOTIDE SEQUENCE [LARGE SCALE GENOMIC DNA]</scope>
    <source>
        <strain evidence="1 2">North Korean</strain>
    </source>
</reference>
<name>A0A0J9U0D8_PLAVI</name>
<evidence type="ECO:0000313" key="1">
    <source>
        <dbReference type="EMBL" id="KNA01721.1"/>
    </source>
</evidence>
<dbReference type="EMBL" id="KQ235236">
    <property type="protein sequence ID" value="KNA01721.1"/>
    <property type="molecule type" value="Genomic_DNA"/>
</dbReference>
<organism evidence="1 2">
    <name type="scientific">Plasmodium vivax North Korean</name>
    <dbReference type="NCBI Taxonomy" id="1035514"/>
    <lineage>
        <taxon>Eukaryota</taxon>
        <taxon>Sar</taxon>
        <taxon>Alveolata</taxon>
        <taxon>Apicomplexa</taxon>
        <taxon>Aconoidasida</taxon>
        <taxon>Haemosporida</taxon>
        <taxon>Plasmodiidae</taxon>
        <taxon>Plasmodium</taxon>
        <taxon>Plasmodium (Plasmodium)</taxon>
    </lineage>
</organism>
<accession>A0A0J9U0D8</accession>
<dbReference type="Proteomes" id="UP000053239">
    <property type="component" value="Unassembled WGS sequence"/>
</dbReference>
<sequence>MNNAKYKHSCAETQNYLHSIGQTNNETLKNIGCSLECGYTFLTATRENTLTDLCTYLNLWLDEQKRIHVYEKFNVVEKDWQVLENLWIKLKGEKYASRQCERQHEENNISEYSKRLDLKSYCINRDYFKRLFQSSSRSDKYKAQICKGFSDYTQDNYNKLIEGMNCIDKKNGINDYNYHISDDCTLYNIPKTFPKCNEKTQTIVDVDNSKKDIEKCESIKQVVGAGTDLNAIPVPLDGDRDGLDVDDHGAMNILAVSAGRPDELKDSLSESIELALPLPTAVTSPNDKPSKPIYYAGLSTLGVVFTSTVLYKV</sequence>
<dbReference type="OrthoDB" id="10310635at2759"/>
<evidence type="ECO:0000313" key="2">
    <source>
        <dbReference type="Proteomes" id="UP000053239"/>
    </source>
</evidence>
<evidence type="ECO:0008006" key="3">
    <source>
        <dbReference type="Google" id="ProtNLM"/>
    </source>
</evidence>
<gene>
    <name evidence="1" type="ORF">PVNG_04747</name>
</gene>
<proteinExistence type="predicted"/>
<protein>
    <recommendedName>
        <fullName evidence="3">VIR protein</fullName>
    </recommendedName>
</protein>